<keyword evidence="2" id="KW-1185">Reference proteome</keyword>
<dbReference type="EMBL" id="CAJVCH010538942">
    <property type="protein sequence ID" value="CAG7826197.1"/>
    <property type="molecule type" value="Genomic_DNA"/>
</dbReference>
<feature type="non-terminal residue" evidence="1">
    <location>
        <position position="164"/>
    </location>
</feature>
<evidence type="ECO:0000313" key="2">
    <source>
        <dbReference type="Proteomes" id="UP000708208"/>
    </source>
</evidence>
<reference evidence="1" key="1">
    <citation type="submission" date="2021-06" db="EMBL/GenBank/DDBJ databases">
        <authorList>
            <person name="Hodson N. C."/>
            <person name="Mongue J. A."/>
            <person name="Jaron S. K."/>
        </authorList>
    </citation>
    <scope>NUCLEOTIDE SEQUENCE</scope>
</reference>
<dbReference type="GO" id="GO:0005544">
    <property type="term" value="F:calcium-dependent phospholipid binding"/>
    <property type="evidence" value="ECO:0007669"/>
    <property type="project" value="InterPro"/>
</dbReference>
<proteinExistence type="predicted"/>
<dbReference type="GO" id="GO:0005886">
    <property type="term" value="C:plasma membrane"/>
    <property type="evidence" value="ECO:0007669"/>
    <property type="project" value="TreeGrafter"/>
</dbReference>
<gene>
    <name evidence="1" type="ORF">AFUS01_LOCUS36262</name>
</gene>
<dbReference type="PANTHER" id="PTHR10857">
    <property type="entry name" value="COPINE"/>
    <property type="match status" value="1"/>
</dbReference>
<accession>A0A8J2PEI3</accession>
<dbReference type="PANTHER" id="PTHR10857:SF106">
    <property type="entry name" value="C2 DOMAIN-CONTAINING PROTEIN"/>
    <property type="match status" value="1"/>
</dbReference>
<dbReference type="OrthoDB" id="5855668at2759"/>
<name>A0A8J2PEI3_9HEXA</name>
<organism evidence="1 2">
    <name type="scientific">Allacma fusca</name>
    <dbReference type="NCBI Taxonomy" id="39272"/>
    <lineage>
        <taxon>Eukaryota</taxon>
        <taxon>Metazoa</taxon>
        <taxon>Ecdysozoa</taxon>
        <taxon>Arthropoda</taxon>
        <taxon>Hexapoda</taxon>
        <taxon>Collembola</taxon>
        <taxon>Symphypleona</taxon>
        <taxon>Sminthuridae</taxon>
        <taxon>Allacma</taxon>
    </lineage>
</organism>
<evidence type="ECO:0000313" key="1">
    <source>
        <dbReference type="EMBL" id="CAG7826197.1"/>
    </source>
</evidence>
<dbReference type="AlphaFoldDB" id="A0A8J2PEI3"/>
<dbReference type="InterPro" id="IPR045052">
    <property type="entry name" value="Copine"/>
</dbReference>
<sequence length="164" mass="18287">AELLDAQDSIGFLECTVANIVSAGPKGYIKELESDEPGAKTGTIILIAEELESLKDEVLLKMQGHSIGSITNCFLPKTFFTVSRVNDAGTYLLVFRSKEIRGTNPNYPSVTLSGRTLCNGDKERQLKFEVWRRTWKGEDDLFGFCFTTLNRLANKVDEKMQLTA</sequence>
<feature type="non-terminal residue" evidence="1">
    <location>
        <position position="1"/>
    </location>
</feature>
<dbReference type="Proteomes" id="UP000708208">
    <property type="component" value="Unassembled WGS sequence"/>
</dbReference>
<comment type="caution">
    <text evidence="1">The sequence shown here is derived from an EMBL/GenBank/DDBJ whole genome shotgun (WGS) entry which is preliminary data.</text>
</comment>
<protein>
    <submittedName>
        <fullName evidence="1">Uncharacterized protein</fullName>
    </submittedName>
</protein>
<dbReference type="GO" id="GO:0071277">
    <property type="term" value="P:cellular response to calcium ion"/>
    <property type="evidence" value="ECO:0007669"/>
    <property type="project" value="TreeGrafter"/>
</dbReference>